<name>A0A543A2D3_9ACTN</name>
<feature type="transmembrane region" description="Helical" evidence="1">
    <location>
        <begin position="70"/>
        <end position="88"/>
    </location>
</feature>
<dbReference type="RefSeq" id="WP_141778917.1">
    <property type="nucleotide sequence ID" value="NZ_VFOV01000001.1"/>
</dbReference>
<evidence type="ECO:0000256" key="1">
    <source>
        <dbReference type="SAM" id="Phobius"/>
    </source>
</evidence>
<evidence type="ECO:0000259" key="2">
    <source>
        <dbReference type="Pfam" id="PF01882"/>
    </source>
</evidence>
<proteinExistence type="predicted"/>
<sequence length="423" mass="45221">MSRPSVGNIVADLRKRLGPLGAGAAAAYTFVADRVGPWFRTVTPIGWGALLVGALAWVAAAALGWIEAAVVALAALFLVIAAAFFMIGRTRLTVATVVEPPRVSVGQALTGELRARNDARGPLVSTSLEFPIGAGGVTYDLPMLMPGGEHTELFVVPTQRRGVIDVGPVRTVRGDPLGLFRRVQEWTDRTEVFVHPRTTHLEPFGVGLVRDLEGSTAQNTSMSDLAFHALREYVPGDDLRHIHWRSSARHGQLLVRQFLDTRRSHIVVIVDSSPTSYDSEEEYESAMSIAGSLLRRGLLDEFDVSFATGDVMLVRATAAAGGGRTALDACARATPQHANLTEITAEAARQAPDASLVMLVTGRYPEFVALQRAAGQFSVDATTVAVRVDTSQRAGFKAVADLPMLTVPDLDQLPIVLSKGLAG</sequence>
<dbReference type="AlphaFoldDB" id="A0A543A2D3"/>
<dbReference type="InterPro" id="IPR002881">
    <property type="entry name" value="DUF58"/>
</dbReference>
<dbReference type="OrthoDB" id="9812729at2"/>
<dbReference type="PANTHER" id="PTHR34351:SF1">
    <property type="entry name" value="SLR1927 PROTEIN"/>
    <property type="match status" value="1"/>
</dbReference>
<comment type="caution">
    <text evidence="3">The sequence shown here is derived from an EMBL/GenBank/DDBJ whole genome shotgun (WGS) entry which is preliminary data.</text>
</comment>
<keyword evidence="1" id="KW-1133">Transmembrane helix</keyword>
<dbReference type="Proteomes" id="UP000320209">
    <property type="component" value="Unassembled WGS sequence"/>
</dbReference>
<dbReference type="EMBL" id="VFOV01000001">
    <property type="protein sequence ID" value="TQL66737.1"/>
    <property type="molecule type" value="Genomic_DNA"/>
</dbReference>
<feature type="transmembrane region" description="Helical" evidence="1">
    <location>
        <begin position="45"/>
        <end position="63"/>
    </location>
</feature>
<keyword evidence="1" id="KW-0812">Transmembrane</keyword>
<accession>A0A543A2D3</accession>
<dbReference type="PANTHER" id="PTHR34351">
    <property type="entry name" value="SLR1927 PROTEIN-RELATED"/>
    <property type="match status" value="1"/>
</dbReference>
<organism evidence="3 4">
    <name type="scientific">Nocardioides albertanoniae</name>
    <dbReference type="NCBI Taxonomy" id="1175486"/>
    <lineage>
        <taxon>Bacteria</taxon>
        <taxon>Bacillati</taxon>
        <taxon>Actinomycetota</taxon>
        <taxon>Actinomycetes</taxon>
        <taxon>Propionibacteriales</taxon>
        <taxon>Nocardioidaceae</taxon>
        <taxon>Nocardioides</taxon>
    </lineage>
</organism>
<feature type="domain" description="DUF58" evidence="2">
    <location>
        <begin position="230"/>
        <end position="388"/>
    </location>
</feature>
<keyword evidence="4" id="KW-1185">Reference proteome</keyword>
<gene>
    <name evidence="3" type="ORF">FB381_0602</name>
</gene>
<protein>
    <submittedName>
        <fullName evidence="3">Uncharacterized protein (DUF58 family)</fullName>
    </submittedName>
</protein>
<reference evidence="3 4" key="1">
    <citation type="submission" date="2019-06" db="EMBL/GenBank/DDBJ databases">
        <title>Sequencing the genomes of 1000 actinobacteria strains.</title>
        <authorList>
            <person name="Klenk H.-P."/>
        </authorList>
    </citation>
    <scope>NUCLEOTIDE SEQUENCE [LARGE SCALE GENOMIC DNA]</scope>
    <source>
        <strain evidence="3 4">DSM 25218</strain>
    </source>
</reference>
<evidence type="ECO:0000313" key="3">
    <source>
        <dbReference type="EMBL" id="TQL66737.1"/>
    </source>
</evidence>
<dbReference type="Pfam" id="PF01882">
    <property type="entry name" value="DUF58"/>
    <property type="match status" value="1"/>
</dbReference>
<evidence type="ECO:0000313" key="4">
    <source>
        <dbReference type="Proteomes" id="UP000320209"/>
    </source>
</evidence>
<keyword evidence="1" id="KW-0472">Membrane</keyword>